<dbReference type="RefSeq" id="WP_015211364.1">
    <property type="nucleotide sequence ID" value="NC_019757.1"/>
</dbReference>
<gene>
    <name evidence="1" type="ORF">Cylst_6166</name>
</gene>
<name>K9X903_9NOST</name>
<evidence type="ECO:0000313" key="2">
    <source>
        <dbReference type="Proteomes" id="UP000010475"/>
    </source>
</evidence>
<dbReference type="KEGG" id="csg:Cylst_6166"/>
<proteinExistence type="predicted"/>
<dbReference type="EMBL" id="CP003642">
    <property type="protein sequence ID" value="AFZ28132.1"/>
    <property type="molecule type" value="Genomic_DNA"/>
</dbReference>
<evidence type="ECO:0000313" key="1">
    <source>
        <dbReference type="EMBL" id="AFZ28132.1"/>
    </source>
</evidence>
<dbReference type="NCBIfam" id="TIGR03984">
    <property type="entry name" value="CRISPR-associated protein Csx19"/>
    <property type="match status" value="1"/>
</dbReference>
<dbReference type="STRING" id="56107.Cylst_6166"/>
<organism evidence="1 2">
    <name type="scientific">Cylindrospermum stagnale PCC 7417</name>
    <dbReference type="NCBI Taxonomy" id="56107"/>
    <lineage>
        <taxon>Bacteria</taxon>
        <taxon>Bacillati</taxon>
        <taxon>Cyanobacteriota</taxon>
        <taxon>Cyanophyceae</taxon>
        <taxon>Nostocales</taxon>
        <taxon>Nostocaceae</taxon>
        <taxon>Cylindrospermum</taxon>
    </lineage>
</organism>
<reference evidence="1 2" key="1">
    <citation type="submission" date="2012-06" db="EMBL/GenBank/DDBJ databases">
        <title>Finished chromosome of genome of Cylindrospermum stagnale PCC 7417.</title>
        <authorList>
            <consortium name="US DOE Joint Genome Institute"/>
            <person name="Gugger M."/>
            <person name="Coursin T."/>
            <person name="Rippka R."/>
            <person name="Tandeau De Marsac N."/>
            <person name="Huntemann M."/>
            <person name="Wei C.-L."/>
            <person name="Han J."/>
            <person name="Detter J.C."/>
            <person name="Han C."/>
            <person name="Tapia R."/>
            <person name="Chen A."/>
            <person name="Kyrpides N."/>
            <person name="Mavromatis K."/>
            <person name="Markowitz V."/>
            <person name="Szeto E."/>
            <person name="Ivanova N."/>
            <person name="Pagani I."/>
            <person name="Pati A."/>
            <person name="Goodwin L."/>
            <person name="Nordberg H.P."/>
            <person name="Cantor M.N."/>
            <person name="Hua S.X."/>
            <person name="Woyke T."/>
            <person name="Kerfeld C.A."/>
        </authorList>
    </citation>
    <scope>NUCLEOTIDE SEQUENCE [LARGE SCALE GENOMIC DNA]</scope>
    <source>
        <strain evidence="1 2">PCC 7417</strain>
    </source>
</reference>
<sequence>MNQKLCQTISVDEIRDDDQSTLINWLQKEAKEYQFKYLLAYAEDGIIWGHFDEDENYKIITADIVFHKNNFAVDFANLRLLTLQQCRIFGENGEILLWKSHKNWQARLIKDNPSIEYIHEEQILWGTQIEKGKNGEDGEKHGFTLLSDGSQGLKHAVPLTSLSSYFSPTDKKKLYRPVRLVINHYIKYDDETGIARIFLSRLVSLKAKAGVK</sequence>
<dbReference type="Proteomes" id="UP000010475">
    <property type="component" value="Chromosome"/>
</dbReference>
<accession>K9X903</accession>
<dbReference type="HOGENOM" id="CLU_1452018_0_0_3"/>
<dbReference type="OrthoDB" id="5510326at2"/>
<dbReference type="AlphaFoldDB" id="K9X903"/>
<protein>
    <submittedName>
        <fullName evidence="1">CRISPR-associated protein, TIGR03984 family</fullName>
    </submittedName>
</protein>
<dbReference type="eggNOG" id="ENOG503281V">
    <property type="taxonomic scope" value="Bacteria"/>
</dbReference>
<keyword evidence="2" id="KW-1185">Reference proteome</keyword>
<dbReference type="InterPro" id="IPR023815">
    <property type="entry name" value="CRISPR-assoc_Csx19"/>
</dbReference>